<evidence type="ECO:0000313" key="9">
    <source>
        <dbReference type="EMBL" id="CAE1283524.1"/>
    </source>
</evidence>
<organism evidence="9 10">
    <name type="scientific">Acanthosepion pharaonis</name>
    <name type="common">Pharaoh cuttlefish</name>
    <name type="synonym">Sepia pharaonis</name>
    <dbReference type="NCBI Taxonomy" id="158019"/>
    <lineage>
        <taxon>Eukaryota</taxon>
        <taxon>Metazoa</taxon>
        <taxon>Spiralia</taxon>
        <taxon>Lophotrochozoa</taxon>
        <taxon>Mollusca</taxon>
        <taxon>Cephalopoda</taxon>
        <taxon>Coleoidea</taxon>
        <taxon>Decapodiformes</taxon>
        <taxon>Sepiida</taxon>
        <taxon>Sepiina</taxon>
        <taxon>Sepiidae</taxon>
        <taxon>Acanthosepion</taxon>
    </lineage>
</organism>
<feature type="compositionally biased region" description="Basic residues" evidence="7">
    <location>
        <begin position="283"/>
        <end position="293"/>
    </location>
</feature>
<keyword evidence="10" id="KW-1185">Reference proteome</keyword>
<feature type="compositionally biased region" description="Polar residues" evidence="7">
    <location>
        <begin position="142"/>
        <end position="153"/>
    </location>
</feature>
<dbReference type="AlphaFoldDB" id="A0A812CZ55"/>
<feature type="compositionally biased region" description="Polar residues" evidence="7">
    <location>
        <begin position="622"/>
        <end position="639"/>
    </location>
</feature>
<gene>
    <name evidence="9" type="ORF">SPHA_44126</name>
</gene>
<sequence>MDEDKSKLTKMDKFSYPVHRKRSRYLSQSRTTDNHHNKKRRKGIEKIILPTKFLLGGNINDPLNLNSLCDEEVNRALNERTPQSSPIPTPAHRRDVTLIMPRNQFDPLNLNEPDMENEPLTPAKICAKRKKRHKNRKKNDPNIENTGAPTTPLITKESEKKKHLAEALKIEIDDTASTTVVPSVKGPPQDKPKTPQVPTSLSMSGTLLSMTGGSTTNSEVADTPKVKPENKIVSPVIPQLSPKNRKRRQTSICEGRSSEQNPVSSKNINRSESCPGEINKTAYPRKNRRRHSNRGSGNKKGQVAKSKSYRFIYGNYNRYYGYRNPDEHDSRTNAFKLEWFEGKKVLDIGCNVGHLTLFVARDFKPLMILGLDIDGRLISAARKNIRHYLIQDDQNKYPNSCKLSYGPLAAPVRQEARHTVFPHNVTFAQGSYVLESDELLELQKPEYDLILCMSLTKWIHLNWGDAGLKRSFKRMYRQLKPGGKLIFEPQSWSSYKKRKGLTETIYNNFCNIKLKPENFADYLTSPEVGFSKYEIIGVPVNKSKGFQRPIYLFCKDEDDPMTMNESSQGLNSHITTELVPPPCSDNPPLDWSASQTSHFPVSAAVSLSSSSKDTTDSAFLNVPTSHQNTEQPKQTVMDSSQERGDSSLAGCQKVAHSNANTKESTLGLSETLTALPPPSTLPPPPPPSSSDASSSLAINPSLSSSSSVTMETEASTPTAETTQSSKDN</sequence>
<dbReference type="EMBL" id="CAHIKZ030002236">
    <property type="protein sequence ID" value="CAE1283524.1"/>
    <property type="molecule type" value="Genomic_DNA"/>
</dbReference>
<dbReference type="GO" id="GO:0040031">
    <property type="term" value="P:snRNA modification"/>
    <property type="evidence" value="ECO:0007669"/>
    <property type="project" value="TreeGrafter"/>
</dbReference>
<dbReference type="InterPro" id="IPR010675">
    <property type="entry name" value="Bin3_C"/>
</dbReference>
<name>A0A812CZ55_ACAPH</name>
<dbReference type="PROSITE" id="PS51515">
    <property type="entry name" value="BIN3_SAM"/>
    <property type="match status" value="1"/>
</dbReference>
<dbReference type="SUPFAM" id="SSF53335">
    <property type="entry name" value="S-adenosyl-L-methionine-dependent methyltransferases"/>
    <property type="match status" value="1"/>
</dbReference>
<feature type="region of interest" description="Disordered" evidence="7">
    <location>
        <begin position="671"/>
        <end position="728"/>
    </location>
</feature>
<dbReference type="GO" id="GO:0017069">
    <property type="term" value="F:snRNA binding"/>
    <property type="evidence" value="ECO:0007669"/>
    <property type="project" value="TreeGrafter"/>
</dbReference>
<feature type="compositionally biased region" description="Pro residues" evidence="7">
    <location>
        <begin position="675"/>
        <end position="688"/>
    </location>
</feature>
<comment type="caution">
    <text evidence="9">The sequence shown here is derived from an EMBL/GenBank/DDBJ whole genome shotgun (WGS) entry which is preliminary data.</text>
</comment>
<dbReference type="OrthoDB" id="273070at2759"/>
<evidence type="ECO:0000256" key="2">
    <source>
        <dbReference type="ARBA" id="ARBA00022603"/>
    </source>
</evidence>
<dbReference type="InterPro" id="IPR029063">
    <property type="entry name" value="SAM-dependent_MTases_sf"/>
</dbReference>
<comment type="similarity">
    <text evidence="1 6">Belongs to the methyltransferase superfamily.</text>
</comment>
<feature type="compositionally biased region" description="Polar residues" evidence="7">
    <location>
        <begin position="258"/>
        <end position="272"/>
    </location>
</feature>
<evidence type="ECO:0000256" key="4">
    <source>
        <dbReference type="ARBA" id="ARBA00022691"/>
    </source>
</evidence>
<feature type="compositionally biased region" description="Low complexity" evidence="7">
    <location>
        <begin position="199"/>
        <end position="216"/>
    </location>
</feature>
<protein>
    <recommendedName>
        <fullName evidence="6">RNA methyltransferase</fullName>
        <ecNumber evidence="6">2.1.1.-</ecNumber>
    </recommendedName>
</protein>
<dbReference type="Gene3D" id="3.40.50.150">
    <property type="entry name" value="Vaccinia Virus protein VP39"/>
    <property type="match status" value="1"/>
</dbReference>
<dbReference type="FunFam" id="3.40.50.150:FF:000083">
    <property type="entry name" value="7SK snRNA methylphosphate capping enzyme"/>
    <property type="match status" value="1"/>
</dbReference>
<dbReference type="GO" id="GO:0008173">
    <property type="term" value="F:RNA methyltransferase activity"/>
    <property type="evidence" value="ECO:0007669"/>
    <property type="project" value="UniProtKB-UniRule"/>
</dbReference>
<proteinExistence type="inferred from homology"/>
<dbReference type="Proteomes" id="UP000597762">
    <property type="component" value="Unassembled WGS sequence"/>
</dbReference>
<feature type="compositionally biased region" description="Basic residues" evidence="7">
    <location>
        <begin position="126"/>
        <end position="137"/>
    </location>
</feature>
<feature type="region of interest" description="Disordered" evidence="7">
    <location>
        <begin position="562"/>
        <end position="595"/>
    </location>
</feature>
<keyword evidence="2 6" id="KW-0489">Methyltransferase</keyword>
<dbReference type="GO" id="GO:0032259">
    <property type="term" value="P:methylation"/>
    <property type="evidence" value="ECO:0007669"/>
    <property type="project" value="UniProtKB-KW"/>
</dbReference>
<dbReference type="CDD" id="cd02440">
    <property type="entry name" value="AdoMet_MTases"/>
    <property type="match status" value="1"/>
</dbReference>
<dbReference type="EC" id="2.1.1.-" evidence="6"/>
<evidence type="ECO:0000256" key="1">
    <source>
        <dbReference type="ARBA" id="ARBA00008361"/>
    </source>
</evidence>
<evidence type="ECO:0000259" key="8">
    <source>
        <dbReference type="PROSITE" id="PS51515"/>
    </source>
</evidence>
<dbReference type="InterPro" id="IPR024160">
    <property type="entry name" value="BIN3_SAM-bd_dom"/>
</dbReference>
<evidence type="ECO:0000256" key="3">
    <source>
        <dbReference type="ARBA" id="ARBA00022679"/>
    </source>
</evidence>
<feature type="region of interest" description="Disordered" evidence="7">
    <location>
        <begin position="19"/>
        <end position="42"/>
    </location>
</feature>
<reference evidence="9" key="1">
    <citation type="submission" date="2021-01" db="EMBL/GenBank/DDBJ databases">
        <authorList>
            <person name="Li R."/>
            <person name="Bekaert M."/>
        </authorList>
    </citation>
    <scope>NUCLEOTIDE SEQUENCE</scope>
    <source>
        <strain evidence="9">Farmed</strain>
    </source>
</reference>
<dbReference type="GO" id="GO:0008171">
    <property type="term" value="F:O-methyltransferase activity"/>
    <property type="evidence" value="ECO:0007669"/>
    <property type="project" value="UniProtKB-UniRule"/>
</dbReference>
<feature type="region of interest" description="Disordered" evidence="7">
    <location>
        <begin position="107"/>
        <end position="162"/>
    </location>
</feature>
<feature type="region of interest" description="Disordered" evidence="7">
    <location>
        <begin position="610"/>
        <end position="649"/>
    </location>
</feature>
<feature type="region of interest" description="Disordered" evidence="7">
    <location>
        <begin position="179"/>
        <end position="304"/>
    </location>
</feature>
<evidence type="ECO:0000256" key="6">
    <source>
        <dbReference type="RuleBase" id="RU367087"/>
    </source>
</evidence>
<dbReference type="Pfam" id="PF06859">
    <property type="entry name" value="Bin3"/>
    <property type="match status" value="1"/>
</dbReference>
<accession>A0A812CZ55</accession>
<feature type="compositionally biased region" description="Polar residues" evidence="7">
    <location>
        <begin position="563"/>
        <end position="575"/>
    </location>
</feature>
<dbReference type="InterPro" id="IPR039772">
    <property type="entry name" value="Bin3-like"/>
</dbReference>
<dbReference type="PANTHER" id="PTHR12315">
    <property type="entry name" value="BICOID-INTERACTING PROTEIN RELATED"/>
    <property type="match status" value="1"/>
</dbReference>
<evidence type="ECO:0000256" key="7">
    <source>
        <dbReference type="SAM" id="MobiDB-lite"/>
    </source>
</evidence>
<feature type="domain" description="Bin3-type SAM" evidence="8">
    <location>
        <begin position="329"/>
        <end position="558"/>
    </location>
</feature>
<feature type="compositionally biased region" description="Low complexity" evidence="7">
    <location>
        <begin position="689"/>
        <end position="728"/>
    </location>
</feature>
<evidence type="ECO:0000313" key="10">
    <source>
        <dbReference type="Proteomes" id="UP000597762"/>
    </source>
</evidence>
<dbReference type="PANTHER" id="PTHR12315:SF0">
    <property type="entry name" value="7SK SNRNA METHYLPHOSPHATE CAPPING ENZYME"/>
    <property type="match status" value="1"/>
</dbReference>
<keyword evidence="3 6" id="KW-0808">Transferase</keyword>
<evidence type="ECO:0000256" key="5">
    <source>
        <dbReference type="PROSITE-ProRule" id="PRU00848"/>
    </source>
</evidence>
<keyword evidence="4 5" id="KW-0949">S-adenosyl-L-methionine</keyword>